<accession>A0A511X0A1</accession>
<organism evidence="2 3">
    <name type="scientific">Halolactibacillus alkaliphilus</name>
    <dbReference type="NCBI Taxonomy" id="442899"/>
    <lineage>
        <taxon>Bacteria</taxon>
        <taxon>Bacillati</taxon>
        <taxon>Bacillota</taxon>
        <taxon>Bacilli</taxon>
        <taxon>Bacillales</taxon>
        <taxon>Bacillaceae</taxon>
        <taxon>Halolactibacillus</taxon>
    </lineage>
</organism>
<dbReference type="InterPro" id="IPR043129">
    <property type="entry name" value="ATPase_NBD"/>
</dbReference>
<keyword evidence="3" id="KW-1185">Reference proteome</keyword>
<reference evidence="2 3" key="1">
    <citation type="submission" date="2019-07" db="EMBL/GenBank/DDBJ databases">
        <title>Whole genome shotgun sequence of Halolactibacillus alkaliphilus NBRC 103919.</title>
        <authorList>
            <person name="Hosoyama A."/>
            <person name="Uohara A."/>
            <person name="Ohji S."/>
            <person name="Ichikawa N."/>
        </authorList>
    </citation>
    <scope>NUCLEOTIDE SEQUENCE [LARGE SCALE GENOMIC DNA]</scope>
    <source>
        <strain evidence="2 3">NBRC 103919</strain>
    </source>
</reference>
<dbReference type="RefSeq" id="WP_089802520.1">
    <property type="nucleotide sequence ID" value="NZ_BJYE01000007.1"/>
</dbReference>
<dbReference type="SUPFAM" id="SSF53067">
    <property type="entry name" value="Actin-like ATPase domain"/>
    <property type="match status" value="1"/>
</dbReference>
<dbReference type="PANTHER" id="PTHR18964">
    <property type="entry name" value="ROK (REPRESSOR, ORF, KINASE) FAMILY"/>
    <property type="match status" value="1"/>
</dbReference>
<dbReference type="Proteomes" id="UP000321400">
    <property type="component" value="Unassembled WGS sequence"/>
</dbReference>
<comment type="similarity">
    <text evidence="1">Belongs to the ROK (NagC/XylR) family.</text>
</comment>
<sequence length="295" mass="32577">MGEFIAFDIGGTYIKYGLIDNQSHILEQNKVKTPNELEELLTILQNYANLHKRAKGVAISIPGAVSDDGFVYGKSAISYIHGPNMKQLIEQRTNLPVYIENDANCAGYAEMWGGSAKGKKDVIVMAIGTGIGGAIIKEGVIHKGANLHGGEFGFMLLSLDRDIEENTWVRMDSTVSMIKKVAKKKNVPYESLSGEDVFKLAENGDEICIKAVDLFYHKLAIGIFNLQYIYDPEVILLSGGISARADLIHCIYKKLDSVIQSMPNATVRPVIDFCKYRQNANLIGAVYGLKQQFYS</sequence>
<proteinExistence type="inferred from homology"/>
<gene>
    <name evidence="2" type="ORF">HAL01_08400</name>
</gene>
<dbReference type="AlphaFoldDB" id="A0A511X0A1"/>
<dbReference type="InterPro" id="IPR000600">
    <property type="entry name" value="ROK"/>
</dbReference>
<dbReference type="Pfam" id="PF00480">
    <property type="entry name" value="ROK"/>
    <property type="match status" value="1"/>
</dbReference>
<evidence type="ECO:0000256" key="1">
    <source>
        <dbReference type="ARBA" id="ARBA00006479"/>
    </source>
</evidence>
<dbReference type="OrthoDB" id="9795247at2"/>
<dbReference type="PANTHER" id="PTHR18964:SF170">
    <property type="entry name" value="SUGAR KINASE"/>
    <property type="match status" value="1"/>
</dbReference>
<dbReference type="STRING" id="442899.SAMN05720591_12223"/>
<evidence type="ECO:0000313" key="2">
    <source>
        <dbReference type="EMBL" id="GEN56376.1"/>
    </source>
</evidence>
<dbReference type="EMBL" id="BJYE01000007">
    <property type="protein sequence ID" value="GEN56376.1"/>
    <property type="molecule type" value="Genomic_DNA"/>
</dbReference>
<dbReference type="CDD" id="cd24152">
    <property type="entry name" value="ASKHA_NBD_ROK-like"/>
    <property type="match status" value="1"/>
</dbReference>
<comment type="caution">
    <text evidence="2">The sequence shown here is derived from an EMBL/GenBank/DDBJ whole genome shotgun (WGS) entry which is preliminary data.</text>
</comment>
<evidence type="ECO:0000313" key="3">
    <source>
        <dbReference type="Proteomes" id="UP000321400"/>
    </source>
</evidence>
<dbReference type="Gene3D" id="3.30.420.40">
    <property type="match status" value="2"/>
</dbReference>
<name>A0A511X0A1_9BACI</name>
<protein>
    <submittedName>
        <fullName evidence="2">Transcriptional regulator</fullName>
    </submittedName>
</protein>